<dbReference type="GO" id="GO:0043023">
    <property type="term" value="F:ribosomal large subunit binding"/>
    <property type="evidence" value="ECO:0007669"/>
    <property type="project" value="TreeGrafter"/>
</dbReference>
<evidence type="ECO:0000259" key="2">
    <source>
        <dbReference type="Pfam" id="PF05670"/>
    </source>
</evidence>
<organism evidence="3 4">
    <name type="scientific">Aquirufa nivalisilvae</name>
    <dbReference type="NCBI Taxonomy" id="2516557"/>
    <lineage>
        <taxon>Bacteria</taxon>
        <taxon>Pseudomonadati</taxon>
        <taxon>Bacteroidota</taxon>
        <taxon>Cytophagia</taxon>
        <taxon>Cytophagales</taxon>
        <taxon>Flectobacillaceae</taxon>
        <taxon>Aquirufa</taxon>
    </lineage>
</organism>
<dbReference type="Proteomes" id="UP000245468">
    <property type="component" value="Chromosome"/>
</dbReference>
<name>A0A2S2DW22_9BACT</name>
<dbReference type="PANTHER" id="PTHR15239">
    <property type="entry name" value="NUCLEAR EXPORT MEDIATOR FACTOR NEMF"/>
    <property type="match status" value="1"/>
</dbReference>
<evidence type="ECO:0000313" key="4">
    <source>
        <dbReference type="Proteomes" id="UP000245468"/>
    </source>
</evidence>
<dbReference type="Pfam" id="PF05670">
    <property type="entry name" value="NFACT-R_1"/>
    <property type="match status" value="1"/>
</dbReference>
<dbReference type="AlphaFoldDB" id="A0A2S2DW22"/>
<feature type="coiled-coil region" evidence="1">
    <location>
        <begin position="335"/>
        <end position="376"/>
    </location>
</feature>
<dbReference type="RefSeq" id="WP_109323299.1">
    <property type="nucleotide sequence ID" value="NZ_CP029346.1"/>
</dbReference>
<dbReference type="GO" id="GO:0072344">
    <property type="term" value="P:rescue of stalled ribosome"/>
    <property type="evidence" value="ECO:0007669"/>
    <property type="project" value="TreeGrafter"/>
</dbReference>
<dbReference type="PANTHER" id="PTHR15239:SF6">
    <property type="entry name" value="RIBOSOME QUALITY CONTROL COMPLEX SUBUNIT NEMF"/>
    <property type="match status" value="1"/>
</dbReference>
<dbReference type="GO" id="GO:0000049">
    <property type="term" value="F:tRNA binding"/>
    <property type="evidence" value="ECO:0007669"/>
    <property type="project" value="TreeGrafter"/>
</dbReference>
<keyword evidence="4" id="KW-1185">Reference proteome</keyword>
<dbReference type="InterPro" id="IPR051608">
    <property type="entry name" value="RQC_Subunit_NEMF"/>
</dbReference>
<dbReference type="EMBL" id="CP029346">
    <property type="protein sequence ID" value="AWL09624.1"/>
    <property type="molecule type" value="Genomic_DNA"/>
</dbReference>
<keyword evidence="1" id="KW-0175">Coiled coil</keyword>
<accession>A0A2S2DW22</accession>
<dbReference type="InterPro" id="IPR008532">
    <property type="entry name" value="NFACT_RNA-bd"/>
</dbReference>
<evidence type="ECO:0000256" key="1">
    <source>
        <dbReference type="SAM" id="Coils"/>
    </source>
</evidence>
<feature type="domain" description="NFACT RNA-binding" evidence="2">
    <location>
        <begin position="407"/>
        <end position="504"/>
    </location>
</feature>
<dbReference type="Gene3D" id="2.30.310.10">
    <property type="entry name" value="ibrinogen binding protein from staphylococcus aureus domain"/>
    <property type="match status" value="1"/>
</dbReference>
<sequence>MHNNYYFLRVLASNLRQKLMYARLKQCFSQEKDELVLGFERQNGEEFWMKCCLGPQFSCLQFPDNFHRAGRNSVDLFSDVLLAEVQEVEMYENERAFSLHFLGDFVLLFKMYGNRANIILFRDGEFQSLFQSRLKKDAEISLANIHRPLNQSWEAFQANDGNYSALFPTFGKEIKSHLLSLGYENALLKPRWEILQTLKADLENPTLFVYHREDGVFLSLLKSEAEVLYVGHDPLEALNALYKYHYSIGEFLKEKTQLLAFFQRAQEKTRLYLQDLLNQGSKRGASVPYEEIANIIMAHLHLIPANVNAVELPDFYRDNTIKVKLNASLSASQNAENYYRKSKNYAKELAHWQEQVDRKREEIKLWEERWEQVNQATNRKQLKAFIPLLTKDTSQKAVEEIPFKVFDVQGWTVWVGRNAKNNDLLTMKYTKRHDVWLHARDVAGSHVVIRNPQQKVVPKQVIEEAAGLAAHFSKRQHESLCPVIISSKKYIRKTKDLLAGQVIVDREEVILVPPARID</sequence>
<dbReference type="OrthoDB" id="9766163at2"/>
<gene>
    <name evidence="3" type="ORF">HME7025_01772</name>
</gene>
<dbReference type="GO" id="GO:1990112">
    <property type="term" value="C:RQC complex"/>
    <property type="evidence" value="ECO:0007669"/>
    <property type="project" value="TreeGrafter"/>
</dbReference>
<evidence type="ECO:0000313" key="3">
    <source>
        <dbReference type="EMBL" id="AWL09624.1"/>
    </source>
</evidence>
<protein>
    <recommendedName>
        <fullName evidence="2">NFACT RNA-binding domain-containing protein</fullName>
    </recommendedName>
</protein>
<dbReference type="Pfam" id="PF05833">
    <property type="entry name" value="NFACT_N"/>
    <property type="match status" value="1"/>
</dbReference>
<proteinExistence type="predicted"/>
<dbReference type="KEGG" id="psez:HME7025_01772"/>
<reference evidence="4" key="1">
    <citation type="submission" date="2018-05" db="EMBL/GenBank/DDBJ databases">
        <title>Pseudarcicella sp. HME7025 Genome sequencing and assembly.</title>
        <authorList>
            <person name="Kim H."/>
            <person name="Kang H."/>
            <person name="Joh K."/>
        </authorList>
    </citation>
    <scope>NUCLEOTIDE SEQUENCE [LARGE SCALE GENOMIC DNA]</scope>
    <source>
        <strain evidence="4">HME7025</strain>
    </source>
</reference>